<dbReference type="InterPro" id="IPR029032">
    <property type="entry name" value="AhpD-like"/>
</dbReference>
<dbReference type="PANTHER" id="PTHR34846:SF11">
    <property type="entry name" value="4-CARBOXYMUCONOLACTONE DECARBOXYLASE FAMILY PROTEIN (AFU_ORTHOLOGUE AFUA_6G11590)"/>
    <property type="match status" value="1"/>
</dbReference>
<dbReference type="Pfam" id="PF02627">
    <property type="entry name" value="CMD"/>
    <property type="match status" value="1"/>
</dbReference>
<proteinExistence type="predicted"/>
<sequence>MRRLPPLTPSELAPDARALYDSIIEGPRGTSMLDEQGGLAGPFNAMLLSPPVGDALQRLGAAIRYRSELGDRAREIAILVVAHSWDCAFERHVHEEIGRRLGLTGAQLDALRTGAPLELDDPEEAAALRLTRALVSRADLDDEEYAVLPASAVFELTTLVGYYATLALQLRVFRVQQPGAAPAG</sequence>
<dbReference type="SUPFAM" id="SSF69118">
    <property type="entry name" value="AhpD-like"/>
    <property type="match status" value="1"/>
</dbReference>
<name>A0A7X0C9G6_9ACTN</name>
<keyword evidence="2" id="KW-0456">Lyase</keyword>
<evidence type="ECO:0000259" key="1">
    <source>
        <dbReference type="Pfam" id="PF02627"/>
    </source>
</evidence>
<dbReference type="GO" id="GO:0051920">
    <property type="term" value="F:peroxiredoxin activity"/>
    <property type="evidence" value="ECO:0007669"/>
    <property type="project" value="InterPro"/>
</dbReference>
<reference evidence="2 3" key="1">
    <citation type="submission" date="2020-08" db="EMBL/GenBank/DDBJ databases">
        <title>Sequencing the genomes of 1000 actinobacteria strains.</title>
        <authorList>
            <person name="Klenk H.-P."/>
        </authorList>
    </citation>
    <scope>NUCLEOTIDE SEQUENCE [LARGE SCALE GENOMIC DNA]</scope>
    <source>
        <strain evidence="2 3">DSM 45913</strain>
    </source>
</reference>
<feature type="domain" description="Carboxymuconolactone decarboxylase-like" evidence="1">
    <location>
        <begin position="50"/>
        <end position="132"/>
    </location>
</feature>
<evidence type="ECO:0000313" key="2">
    <source>
        <dbReference type="EMBL" id="MBB6351028.1"/>
    </source>
</evidence>
<dbReference type="GO" id="GO:0047575">
    <property type="term" value="F:4-carboxymuconolactone decarboxylase activity"/>
    <property type="evidence" value="ECO:0007669"/>
    <property type="project" value="UniProtKB-EC"/>
</dbReference>
<keyword evidence="3" id="KW-1185">Reference proteome</keyword>
<gene>
    <name evidence="2" type="ORF">FHU36_007600</name>
</gene>
<comment type="caution">
    <text evidence="2">The sequence shown here is derived from an EMBL/GenBank/DDBJ whole genome shotgun (WGS) entry which is preliminary data.</text>
</comment>
<dbReference type="EMBL" id="JACHJB010000003">
    <property type="protein sequence ID" value="MBB6351028.1"/>
    <property type="molecule type" value="Genomic_DNA"/>
</dbReference>
<dbReference type="AlphaFoldDB" id="A0A7X0C9G6"/>
<evidence type="ECO:0000313" key="3">
    <source>
        <dbReference type="Proteomes" id="UP000583800"/>
    </source>
</evidence>
<organism evidence="2 3">
    <name type="scientific">Nonomuraea muscovyensis</name>
    <dbReference type="NCBI Taxonomy" id="1124761"/>
    <lineage>
        <taxon>Bacteria</taxon>
        <taxon>Bacillati</taxon>
        <taxon>Actinomycetota</taxon>
        <taxon>Actinomycetes</taxon>
        <taxon>Streptosporangiales</taxon>
        <taxon>Streptosporangiaceae</taxon>
        <taxon>Nonomuraea</taxon>
    </lineage>
</organism>
<dbReference type="InterPro" id="IPR003779">
    <property type="entry name" value="CMD-like"/>
</dbReference>
<dbReference type="RefSeq" id="WP_185088719.1">
    <property type="nucleotide sequence ID" value="NZ_JACHJB010000003.1"/>
</dbReference>
<dbReference type="EC" id="4.1.1.44" evidence="2"/>
<accession>A0A7X0C9G6</accession>
<dbReference type="Proteomes" id="UP000583800">
    <property type="component" value="Unassembled WGS sequence"/>
</dbReference>
<dbReference type="PANTHER" id="PTHR34846">
    <property type="entry name" value="4-CARBOXYMUCONOLACTONE DECARBOXYLASE FAMILY PROTEIN (AFU_ORTHOLOGUE AFUA_6G11590)"/>
    <property type="match status" value="1"/>
</dbReference>
<protein>
    <submittedName>
        <fullName evidence="2">4-carboxymuconolactone decarboxylase</fullName>
        <ecNumber evidence="2">4.1.1.44</ecNumber>
    </submittedName>
</protein>
<dbReference type="Gene3D" id="1.20.1290.10">
    <property type="entry name" value="AhpD-like"/>
    <property type="match status" value="1"/>
</dbReference>